<evidence type="ECO:0000313" key="3">
    <source>
        <dbReference type="EMBL" id="GAA0268668.1"/>
    </source>
</evidence>
<keyword evidence="4" id="KW-1185">Reference proteome</keyword>
<comment type="caution">
    <text evidence="3">The sequence shown here is derived from an EMBL/GenBank/DDBJ whole genome shotgun (WGS) entry which is preliminary data.</text>
</comment>
<dbReference type="Gene3D" id="3.30.530.20">
    <property type="match status" value="1"/>
</dbReference>
<organism evidence="3 4">
    <name type="scientific">Streptomyces polychromogenes</name>
    <dbReference type="NCBI Taxonomy" id="67342"/>
    <lineage>
        <taxon>Bacteria</taxon>
        <taxon>Bacillati</taxon>
        <taxon>Actinomycetota</taxon>
        <taxon>Actinomycetes</taxon>
        <taxon>Kitasatosporales</taxon>
        <taxon>Streptomycetaceae</taxon>
        <taxon>Streptomyces</taxon>
    </lineage>
</organism>
<protein>
    <recommendedName>
        <fullName evidence="2">Activator of Hsp90 ATPase homologue 1/2-like C-terminal domain-containing protein</fullName>
    </recommendedName>
</protein>
<dbReference type="SUPFAM" id="SSF55961">
    <property type="entry name" value="Bet v1-like"/>
    <property type="match status" value="1"/>
</dbReference>
<evidence type="ECO:0000313" key="4">
    <source>
        <dbReference type="Proteomes" id="UP001501867"/>
    </source>
</evidence>
<dbReference type="InterPro" id="IPR023393">
    <property type="entry name" value="START-like_dom_sf"/>
</dbReference>
<reference evidence="4" key="1">
    <citation type="journal article" date="2019" name="Int. J. Syst. Evol. Microbiol.">
        <title>The Global Catalogue of Microorganisms (GCM) 10K type strain sequencing project: providing services to taxonomists for standard genome sequencing and annotation.</title>
        <authorList>
            <consortium name="The Broad Institute Genomics Platform"/>
            <consortium name="The Broad Institute Genome Sequencing Center for Infectious Disease"/>
            <person name="Wu L."/>
            <person name="Ma J."/>
        </authorList>
    </citation>
    <scope>NUCLEOTIDE SEQUENCE [LARGE SCALE GENOMIC DNA]</scope>
    <source>
        <strain evidence="4">JCM 4505</strain>
    </source>
</reference>
<proteinExistence type="inferred from homology"/>
<dbReference type="EMBL" id="BAAABV010000003">
    <property type="protein sequence ID" value="GAA0268668.1"/>
    <property type="molecule type" value="Genomic_DNA"/>
</dbReference>
<evidence type="ECO:0000259" key="2">
    <source>
        <dbReference type="Pfam" id="PF08327"/>
    </source>
</evidence>
<dbReference type="Proteomes" id="UP001501867">
    <property type="component" value="Unassembled WGS sequence"/>
</dbReference>
<name>A0ABP3EPX5_9ACTN</name>
<accession>A0ABP3EPX5</accession>
<dbReference type="Pfam" id="PF08327">
    <property type="entry name" value="AHSA1"/>
    <property type="match status" value="1"/>
</dbReference>
<gene>
    <name evidence="3" type="ORF">GCM10010302_02910</name>
</gene>
<dbReference type="RefSeq" id="WP_344151037.1">
    <property type="nucleotide sequence ID" value="NZ_BAAABV010000003.1"/>
</dbReference>
<comment type="similarity">
    <text evidence="1">Belongs to the AHA1 family.</text>
</comment>
<dbReference type="InterPro" id="IPR013538">
    <property type="entry name" value="ASHA1/2-like_C"/>
</dbReference>
<sequence length="163" mass="18168">MSPVSHATSEPRGPGRWVLRFEVHVPYAYEALWPVVTTGDGLLTWLAEARVLERRLGGAVTLHWPDSGATESGEITAWDTERVVEYTLFGQGRIRFHLEPVGTDSTVIRFLNERGGDDAERLDALAGWHDHFELLEAALAGHPAHWPSWTGTRRAELRASYAA</sequence>
<feature type="domain" description="Activator of Hsp90 ATPase homologue 1/2-like C-terminal" evidence="2">
    <location>
        <begin position="29"/>
        <end position="139"/>
    </location>
</feature>
<evidence type="ECO:0000256" key="1">
    <source>
        <dbReference type="ARBA" id="ARBA00006817"/>
    </source>
</evidence>